<dbReference type="EMBL" id="JACQWF010000394">
    <property type="protein sequence ID" value="MBI4596497.1"/>
    <property type="molecule type" value="Genomic_DNA"/>
</dbReference>
<name>A0A933GM82_UNCTE</name>
<dbReference type="SMART" id="SM00829">
    <property type="entry name" value="PKS_ER"/>
    <property type="match status" value="1"/>
</dbReference>
<dbReference type="Gene3D" id="3.40.50.720">
    <property type="entry name" value="NAD(P)-binding Rossmann-like Domain"/>
    <property type="match status" value="1"/>
</dbReference>
<dbReference type="GO" id="GO:0008270">
    <property type="term" value="F:zinc ion binding"/>
    <property type="evidence" value="ECO:0007669"/>
    <property type="project" value="InterPro"/>
</dbReference>
<keyword evidence="3" id="KW-0560">Oxidoreductase</keyword>
<dbReference type="PANTHER" id="PTHR43401">
    <property type="entry name" value="L-THREONINE 3-DEHYDROGENASE"/>
    <property type="match status" value="1"/>
</dbReference>
<dbReference type="InterPro" id="IPR020843">
    <property type="entry name" value="ER"/>
</dbReference>
<evidence type="ECO:0000313" key="7">
    <source>
        <dbReference type="Proteomes" id="UP000772181"/>
    </source>
</evidence>
<dbReference type="InterPro" id="IPR050129">
    <property type="entry name" value="Zn_alcohol_dh"/>
</dbReference>
<organism evidence="6 7">
    <name type="scientific">Tectimicrobiota bacterium</name>
    <dbReference type="NCBI Taxonomy" id="2528274"/>
    <lineage>
        <taxon>Bacteria</taxon>
        <taxon>Pseudomonadati</taxon>
        <taxon>Nitrospinota/Tectimicrobiota group</taxon>
        <taxon>Candidatus Tectimicrobiota</taxon>
    </lineage>
</organism>
<dbReference type="InterPro" id="IPR011032">
    <property type="entry name" value="GroES-like_sf"/>
</dbReference>
<protein>
    <submittedName>
        <fullName evidence="6">Zinc-binding dehydrogenase</fullName>
    </submittedName>
</protein>
<comment type="caution">
    <text evidence="6">The sequence shown here is derived from an EMBL/GenBank/DDBJ whole genome shotgun (WGS) entry which is preliminary data.</text>
</comment>
<evidence type="ECO:0000256" key="3">
    <source>
        <dbReference type="ARBA" id="ARBA00023002"/>
    </source>
</evidence>
<dbReference type="CDD" id="cd08231">
    <property type="entry name" value="MDR_TM0436_like"/>
    <property type="match status" value="1"/>
</dbReference>
<dbReference type="AlphaFoldDB" id="A0A933GM82"/>
<comment type="similarity">
    <text evidence="4">Belongs to the zinc-containing alcohol dehydrogenase family.</text>
</comment>
<reference evidence="6" key="1">
    <citation type="submission" date="2020-07" db="EMBL/GenBank/DDBJ databases">
        <title>Huge and variable diversity of episymbiotic CPR bacteria and DPANN archaea in groundwater ecosystems.</title>
        <authorList>
            <person name="He C.Y."/>
            <person name="Keren R."/>
            <person name="Whittaker M."/>
            <person name="Farag I.F."/>
            <person name="Doudna J."/>
            <person name="Cate J.H.D."/>
            <person name="Banfield J.F."/>
        </authorList>
    </citation>
    <scope>NUCLEOTIDE SEQUENCE</scope>
    <source>
        <strain evidence="6">NC_groundwater_1482_Ag_S-0.65um_47_24</strain>
    </source>
</reference>
<gene>
    <name evidence="6" type="ORF">HY730_09005</name>
</gene>
<dbReference type="PROSITE" id="PS00059">
    <property type="entry name" value="ADH_ZINC"/>
    <property type="match status" value="1"/>
</dbReference>
<dbReference type="GO" id="GO:0016616">
    <property type="term" value="F:oxidoreductase activity, acting on the CH-OH group of donors, NAD or NADP as acceptor"/>
    <property type="evidence" value="ECO:0007669"/>
    <property type="project" value="UniProtKB-ARBA"/>
</dbReference>
<sequence length="362" mass="39850">MNGKAAIFTKALEPMAIREIPIPKVEPNGILVKVTLANICGSDVHIWRGDTPLRPGEHIIGHEMAGTVHELGGNIKTDSSGLPLAVGDSIVYPYFYFCGRCYACLKGERAACINMMRSPAEQAGIYISMGAYAEYYYLRPNHFVFKVPPGLTDEMVSPVNCALSQVIYGLQKARLQFGESVIIQGAGGLGLYATAVARDMGASQVIVIDKFEDRLKMASAFGADHVVNLTELDTQEKRLQKIRELTNGWGADVVVEVVGSPQVIPEGMRMLKNCGRYLVMGSINPKQMVSIEPARLIFGRQSIIAIATYEPWVIPQALDFLSRNKKRYPFDKLLSHKFPLEQINEAFQLSVEGKVVRAAIAM</sequence>
<evidence type="ECO:0000259" key="5">
    <source>
        <dbReference type="SMART" id="SM00829"/>
    </source>
</evidence>
<proteinExistence type="inferred from homology"/>
<dbReference type="PANTHER" id="PTHR43401:SF2">
    <property type="entry name" value="L-THREONINE 3-DEHYDROGENASE"/>
    <property type="match status" value="1"/>
</dbReference>
<evidence type="ECO:0000256" key="1">
    <source>
        <dbReference type="ARBA" id="ARBA00022723"/>
    </source>
</evidence>
<dbReference type="Proteomes" id="UP000772181">
    <property type="component" value="Unassembled WGS sequence"/>
</dbReference>
<evidence type="ECO:0000313" key="6">
    <source>
        <dbReference type="EMBL" id="MBI4596497.1"/>
    </source>
</evidence>
<evidence type="ECO:0000256" key="2">
    <source>
        <dbReference type="ARBA" id="ARBA00022833"/>
    </source>
</evidence>
<dbReference type="SUPFAM" id="SSF51735">
    <property type="entry name" value="NAD(P)-binding Rossmann-fold domains"/>
    <property type="match status" value="1"/>
</dbReference>
<dbReference type="InterPro" id="IPR013149">
    <property type="entry name" value="ADH-like_C"/>
</dbReference>
<comment type="cofactor">
    <cofactor evidence="4">
        <name>Zn(2+)</name>
        <dbReference type="ChEBI" id="CHEBI:29105"/>
    </cofactor>
</comment>
<dbReference type="Pfam" id="PF00107">
    <property type="entry name" value="ADH_zinc_N"/>
    <property type="match status" value="1"/>
</dbReference>
<dbReference type="SUPFAM" id="SSF50129">
    <property type="entry name" value="GroES-like"/>
    <property type="match status" value="1"/>
</dbReference>
<dbReference type="InterPro" id="IPR036291">
    <property type="entry name" value="NAD(P)-bd_dom_sf"/>
</dbReference>
<keyword evidence="1 4" id="KW-0479">Metal-binding</keyword>
<keyword evidence="2 4" id="KW-0862">Zinc</keyword>
<evidence type="ECO:0000256" key="4">
    <source>
        <dbReference type="RuleBase" id="RU361277"/>
    </source>
</evidence>
<dbReference type="Pfam" id="PF08240">
    <property type="entry name" value="ADH_N"/>
    <property type="match status" value="1"/>
</dbReference>
<accession>A0A933GM82</accession>
<dbReference type="InterPro" id="IPR002328">
    <property type="entry name" value="ADH_Zn_CS"/>
</dbReference>
<feature type="domain" description="Enoyl reductase (ER)" evidence="5">
    <location>
        <begin position="10"/>
        <end position="360"/>
    </location>
</feature>
<dbReference type="Gene3D" id="3.90.180.10">
    <property type="entry name" value="Medium-chain alcohol dehydrogenases, catalytic domain"/>
    <property type="match status" value="1"/>
</dbReference>
<dbReference type="InterPro" id="IPR013154">
    <property type="entry name" value="ADH-like_N"/>
</dbReference>